<keyword evidence="1" id="KW-0472">Membrane</keyword>
<dbReference type="PANTHER" id="PTHR39419">
    <property type="entry name" value="SLL0814 PROTEIN"/>
    <property type="match status" value="1"/>
</dbReference>
<keyword evidence="1" id="KW-0812">Transmembrane</keyword>
<feature type="transmembrane region" description="Helical" evidence="1">
    <location>
        <begin position="170"/>
        <end position="188"/>
    </location>
</feature>
<proteinExistence type="predicted"/>
<keyword evidence="1" id="KW-1133">Transmembrane helix</keyword>
<keyword evidence="3" id="KW-1185">Reference proteome</keyword>
<dbReference type="Proteomes" id="UP001250662">
    <property type="component" value="Unassembled WGS sequence"/>
</dbReference>
<feature type="transmembrane region" description="Helical" evidence="1">
    <location>
        <begin position="65"/>
        <end position="87"/>
    </location>
</feature>
<accession>A0ABU3BIX1</accession>
<evidence type="ECO:0000313" key="3">
    <source>
        <dbReference type="Proteomes" id="UP001250662"/>
    </source>
</evidence>
<dbReference type="Pfam" id="PF04240">
    <property type="entry name" value="Caroten_synth"/>
    <property type="match status" value="1"/>
</dbReference>
<dbReference type="PANTHER" id="PTHR39419:SF1">
    <property type="entry name" value="SLL0814 PROTEIN"/>
    <property type="match status" value="1"/>
</dbReference>
<feature type="transmembrane region" description="Helical" evidence="1">
    <location>
        <begin position="134"/>
        <end position="150"/>
    </location>
</feature>
<feature type="transmembrane region" description="Helical" evidence="1">
    <location>
        <begin position="195"/>
        <end position="213"/>
    </location>
</feature>
<protein>
    <submittedName>
        <fullName evidence="2">Carotenoid biosynthesis protein</fullName>
    </submittedName>
</protein>
<feature type="transmembrane region" description="Helical" evidence="1">
    <location>
        <begin position="12"/>
        <end position="32"/>
    </location>
</feature>
<comment type="caution">
    <text evidence="2">The sequence shown here is derived from an EMBL/GenBank/DDBJ whole genome shotgun (WGS) entry which is preliminary data.</text>
</comment>
<evidence type="ECO:0000256" key="1">
    <source>
        <dbReference type="SAM" id="Phobius"/>
    </source>
</evidence>
<dbReference type="EMBL" id="JAVRHU010000003">
    <property type="protein sequence ID" value="MDT0622089.1"/>
    <property type="molecule type" value="Genomic_DNA"/>
</dbReference>
<gene>
    <name evidence="2" type="ORF">RM520_10670</name>
</gene>
<reference evidence="2 3" key="1">
    <citation type="submission" date="2023-09" db="EMBL/GenBank/DDBJ databases">
        <authorList>
            <person name="Rey-Velasco X."/>
        </authorList>
    </citation>
    <scope>NUCLEOTIDE SEQUENCE [LARGE SCALE GENOMIC DNA]</scope>
    <source>
        <strain evidence="2 3">P007</strain>
    </source>
</reference>
<feature type="transmembrane region" description="Helical" evidence="1">
    <location>
        <begin position="38"/>
        <end position="58"/>
    </location>
</feature>
<dbReference type="RefSeq" id="WP_311385689.1">
    <property type="nucleotide sequence ID" value="NZ_JAVRHU010000003.1"/>
</dbReference>
<evidence type="ECO:0000313" key="2">
    <source>
        <dbReference type="EMBL" id="MDT0622089.1"/>
    </source>
</evidence>
<dbReference type="InterPro" id="IPR007354">
    <property type="entry name" value="CruF-like"/>
</dbReference>
<feature type="transmembrane region" description="Helical" evidence="1">
    <location>
        <begin position="107"/>
        <end position="127"/>
    </location>
</feature>
<organism evidence="2 3">
    <name type="scientific">Croceitalea vernalis</name>
    <dbReference type="NCBI Taxonomy" id="3075599"/>
    <lineage>
        <taxon>Bacteria</taxon>
        <taxon>Pseudomonadati</taxon>
        <taxon>Bacteroidota</taxon>
        <taxon>Flavobacteriia</taxon>
        <taxon>Flavobacteriales</taxon>
        <taxon>Flavobacteriaceae</taxon>
        <taxon>Croceitalea</taxon>
    </lineage>
</organism>
<name>A0ABU3BIX1_9FLAO</name>
<sequence>MIENIINKISRVTFGVGIIWLFHISGAIGIYWGDTNWFISKSPLNLLISLVLFVWLFSMNTKKKWVFFVLFFLIGMLAEWLGVNYGLLFGQYSYGKNLGLKFDGVPYLIGTYWALLTFITAEIAKILKLKKWSKIVFGAVLMVGLDFLMEKSAPVFDFWEFKGQVPLDNYVAWLAIGIILQTILHYSNIKGNSTISIHLFFAQVLFFGLFYYFPI</sequence>